<sequence>MKRKQFFESTSGRVYFLKIPFLCSWVGFFGEDRNSMKGSLSGICVKPTTSLSQSQPTGASSASCRSTETRVGLNNHTFTHWRDNAAQGAPKINIKKTRPRRRNRRRRSQGSRVTEDLNITDQAATLAPESLPNAAPLTPPAAEEDQSLFAHILRELNSLEPDNTTEANFQSFCTLVEQVVKEVKNHLFENAANNRDPPPRNFLDAQDSAAIQLQKESTLGRQAYHCQRWGEERFKDARNKRKEVCVAWLDVTNAFGAIPHFTIQNALQAAKVGDVFSDLICEHYPECSTRIMSNDSCTERFPILNRVDENAAQWTPLFNLAIYPAIRRQHHHRVLAFADDIVLIEDTPPLLQAKHVELFQELSRIQLELNPEDEGEPLRGLTLRKSVVLRLSGRTPAGTRDTSFPIGGVPLVSLQDFDSHRFLGKPVDFNVLPEFASLNEVAKIGTKLVESALAPWQRLDALKSFFFPFTQFAMRTAQFKKTNWEVVDKALKPGIKNILNLSHFITEGAFTRFADWRFIHKARLNLVLLNGCQQWKAARDQECRCCDNPQETLSHALNRCWGSKSRAYQLRHNCLVERVKKAAERDFTIISENEQVAGTRLRPDIILEDNRKILVVDITVPFENKREAFDKARQMKIEKYASLVDILKKPGKTVEILPFVIGSLDSWDPNND</sequence>
<comment type="caution">
    <text evidence="3">The sequence shown here is derived from an EMBL/GenBank/DDBJ whole genome shotgun (WGS) entry which is preliminary data.</text>
</comment>
<dbReference type="Pfam" id="PF00078">
    <property type="entry name" value="RVT_1"/>
    <property type="match status" value="1"/>
</dbReference>
<feature type="region of interest" description="Disordered" evidence="1">
    <location>
        <begin position="47"/>
        <end position="67"/>
    </location>
</feature>
<protein>
    <submittedName>
        <fullName evidence="3">Retrovirus-related Pol polyprotein type-1 like protein</fullName>
    </submittedName>
</protein>
<dbReference type="AlphaFoldDB" id="A0A8T0G404"/>
<feature type="domain" description="Reverse transcriptase" evidence="2">
    <location>
        <begin position="229"/>
        <end position="372"/>
    </location>
</feature>
<reference evidence="3" key="1">
    <citation type="journal article" date="2020" name="bioRxiv">
        <title>Chromosome-level reference genome of the European wasp spider Argiope bruennichi: a resource for studies on range expansion and evolutionary adaptation.</title>
        <authorList>
            <person name="Sheffer M.M."/>
            <person name="Hoppe A."/>
            <person name="Krehenwinkel H."/>
            <person name="Uhl G."/>
            <person name="Kuss A.W."/>
            <person name="Jensen L."/>
            <person name="Jensen C."/>
            <person name="Gillespie R.G."/>
            <person name="Hoff K.J."/>
            <person name="Prost S."/>
        </authorList>
    </citation>
    <scope>NUCLEOTIDE SEQUENCE</scope>
</reference>
<gene>
    <name evidence="3" type="ORF">HNY73_001540</name>
</gene>
<feature type="region of interest" description="Disordered" evidence="1">
    <location>
        <begin position="84"/>
        <end position="121"/>
    </location>
</feature>
<evidence type="ECO:0000313" key="3">
    <source>
        <dbReference type="EMBL" id="KAF8797255.1"/>
    </source>
</evidence>
<dbReference type="InterPro" id="IPR000477">
    <property type="entry name" value="RT_dom"/>
</dbReference>
<feature type="compositionally biased region" description="Polar residues" evidence="1">
    <location>
        <begin position="47"/>
        <end position="66"/>
    </location>
</feature>
<proteinExistence type="predicted"/>
<evidence type="ECO:0000259" key="2">
    <source>
        <dbReference type="Pfam" id="PF00078"/>
    </source>
</evidence>
<accession>A0A8T0G404</accession>
<organism evidence="3 4">
    <name type="scientific">Argiope bruennichi</name>
    <name type="common">Wasp spider</name>
    <name type="synonym">Aranea bruennichi</name>
    <dbReference type="NCBI Taxonomy" id="94029"/>
    <lineage>
        <taxon>Eukaryota</taxon>
        <taxon>Metazoa</taxon>
        <taxon>Ecdysozoa</taxon>
        <taxon>Arthropoda</taxon>
        <taxon>Chelicerata</taxon>
        <taxon>Arachnida</taxon>
        <taxon>Araneae</taxon>
        <taxon>Araneomorphae</taxon>
        <taxon>Entelegynae</taxon>
        <taxon>Araneoidea</taxon>
        <taxon>Araneidae</taxon>
        <taxon>Argiope</taxon>
    </lineage>
</organism>
<reference evidence="3" key="2">
    <citation type="submission" date="2020-06" db="EMBL/GenBank/DDBJ databases">
        <authorList>
            <person name="Sheffer M."/>
        </authorList>
    </citation>
    <scope>NUCLEOTIDE SEQUENCE</scope>
</reference>
<evidence type="ECO:0000256" key="1">
    <source>
        <dbReference type="SAM" id="MobiDB-lite"/>
    </source>
</evidence>
<keyword evidence="4" id="KW-1185">Reference proteome</keyword>
<dbReference type="EMBL" id="JABXBU010000001">
    <property type="protein sequence ID" value="KAF8797255.1"/>
    <property type="molecule type" value="Genomic_DNA"/>
</dbReference>
<name>A0A8T0G404_ARGBR</name>
<feature type="compositionally biased region" description="Basic residues" evidence="1">
    <location>
        <begin position="93"/>
        <end position="109"/>
    </location>
</feature>
<evidence type="ECO:0000313" key="4">
    <source>
        <dbReference type="Proteomes" id="UP000807504"/>
    </source>
</evidence>
<dbReference type="Proteomes" id="UP000807504">
    <property type="component" value="Unassembled WGS sequence"/>
</dbReference>